<dbReference type="Proteomes" id="UP000234882">
    <property type="component" value="Chromosome"/>
</dbReference>
<evidence type="ECO:0000313" key="5">
    <source>
        <dbReference type="Proteomes" id="UP000234882"/>
    </source>
</evidence>
<name>A0A2K9MHG4_9RHOB</name>
<dbReference type="RefSeq" id="WP_101500408.1">
    <property type="nucleotide sequence ID" value="NZ_CP025583.1"/>
</dbReference>
<dbReference type="Gene3D" id="3.40.367.20">
    <property type="match status" value="1"/>
</dbReference>
<gene>
    <name evidence="4" type="ORF">CYR75_12905</name>
</gene>
<dbReference type="EMBL" id="CP025583">
    <property type="protein sequence ID" value="AUM75063.1"/>
    <property type="molecule type" value="Genomic_DNA"/>
</dbReference>
<keyword evidence="2 4" id="KW-0418">Kinase</keyword>
<dbReference type="SUPFAM" id="SSF53067">
    <property type="entry name" value="Actin-like ATPase domain"/>
    <property type="match status" value="1"/>
</dbReference>
<comment type="similarity">
    <text evidence="3">Belongs to the bacterial glucokinase family.</text>
</comment>
<dbReference type="Gene3D" id="3.30.420.40">
    <property type="match status" value="1"/>
</dbReference>
<accession>A0A2K9MHG4</accession>
<dbReference type="OrthoDB" id="9765195at2"/>
<dbReference type="GO" id="GO:0005536">
    <property type="term" value="F:D-glucose binding"/>
    <property type="evidence" value="ECO:0007669"/>
    <property type="project" value="InterPro"/>
</dbReference>
<evidence type="ECO:0000256" key="1">
    <source>
        <dbReference type="ARBA" id="ARBA00022679"/>
    </source>
</evidence>
<dbReference type="CDD" id="cd24008">
    <property type="entry name" value="ASKHA_NBD_GLK"/>
    <property type="match status" value="1"/>
</dbReference>
<evidence type="ECO:0000313" key="4">
    <source>
        <dbReference type="EMBL" id="AUM75063.1"/>
    </source>
</evidence>
<keyword evidence="5" id="KW-1185">Reference proteome</keyword>
<dbReference type="AlphaFoldDB" id="A0A2K9MHG4"/>
<reference evidence="5" key="1">
    <citation type="submission" date="2017-12" db="EMBL/GenBank/DDBJ databases">
        <title>Genomic analysis of Paracoccus sp. CBA4604.</title>
        <authorList>
            <person name="Roh S.W."/>
            <person name="Kim J.Y."/>
            <person name="Kim J.S."/>
        </authorList>
    </citation>
    <scope>NUCLEOTIDE SEQUENCE [LARGE SCALE GENOMIC DNA]</scope>
    <source>
        <strain evidence="5">CBA4604</strain>
    </source>
</reference>
<dbReference type="PANTHER" id="PTHR47690">
    <property type="entry name" value="GLUCOKINASE"/>
    <property type="match status" value="1"/>
</dbReference>
<organism evidence="4 5">
    <name type="scientific">Paracoccus jeotgali</name>
    <dbReference type="NCBI Taxonomy" id="2065379"/>
    <lineage>
        <taxon>Bacteria</taxon>
        <taxon>Pseudomonadati</taxon>
        <taxon>Pseudomonadota</taxon>
        <taxon>Alphaproteobacteria</taxon>
        <taxon>Rhodobacterales</taxon>
        <taxon>Paracoccaceae</taxon>
        <taxon>Paracoccus</taxon>
    </lineage>
</organism>
<protein>
    <submittedName>
        <fullName evidence="4">Glucokinase</fullName>
    </submittedName>
</protein>
<keyword evidence="1" id="KW-0808">Transferase</keyword>
<dbReference type="GO" id="GO:0005524">
    <property type="term" value="F:ATP binding"/>
    <property type="evidence" value="ECO:0007669"/>
    <property type="project" value="InterPro"/>
</dbReference>
<dbReference type="GO" id="GO:0004340">
    <property type="term" value="F:glucokinase activity"/>
    <property type="evidence" value="ECO:0007669"/>
    <property type="project" value="InterPro"/>
</dbReference>
<dbReference type="GO" id="GO:0005829">
    <property type="term" value="C:cytosol"/>
    <property type="evidence" value="ECO:0007669"/>
    <property type="project" value="TreeGrafter"/>
</dbReference>
<dbReference type="InterPro" id="IPR050201">
    <property type="entry name" value="Bacterial_glucokinase"/>
</dbReference>
<dbReference type="PANTHER" id="PTHR47690:SF1">
    <property type="entry name" value="GLUCOKINASE"/>
    <property type="match status" value="1"/>
</dbReference>
<evidence type="ECO:0000256" key="3">
    <source>
        <dbReference type="RuleBase" id="RU004046"/>
    </source>
</evidence>
<proteinExistence type="inferred from homology"/>
<dbReference type="Pfam" id="PF02685">
    <property type="entry name" value="Glucokinase"/>
    <property type="match status" value="1"/>
</dbReference>
<dbReference type="GO" id="GO:0006096">
    <property type="term" value="P:glycolytic process"/>
    <property type="evidence" value="ECO:0007669"/>
    <property type="project" value="InterPro"/>
</dbReference>
<dbReference type="InterPro" id="IPR043129">
    <property type="entry name" value="ATPase_NBD"/>
</dbReference>
<dbReference type="InterPro" id="IPR003836">
    <property type="entry name" value="Glucokinase"/>
</dbReference>
<evidence type="ECO:0000256" key="2">
    <source>
        <dbReference type="ARBA" id="ARBA00022777"/>
    </source>
</evidence>
<dbReference type="KEGG" id="paru:CYR75_12905"/>
<sequence>MTKLLADVGGTNARLALARDGGVDRDSIIRYRDRDHASFGQVLQAYLQAQGQPRLDAVCIAVAGPVSGGQARMTNRDWQISESGLARMTGAPRVRLINDLMALGYASASLPATGQAVLRPAPADRARNGQSLVVGVGTGLNVCAVQRAPDGRIVCREAEEGHTRLPANIAQALADRIGADALRGFSSTEETFAGRGLERLHRCLHGGSAIGARALSEAAEAGEAEATATLDLLSDLFGLLLREYALRFMPLDGLWLAGSVARSLTSRADRIAAAFLSQPQMRHIPQDTPLLVIRDDMAALNGCLVALT</sequence>